<evidence type="ECO:0000313" key="3">
    <source>
        <dbReference type="Proteomes" id="UP001291623"/>
    </source>
</evidence>
<sequence length="99" mass="11889">MIKIYYFNIGEHIIKELEENYERVRLNLDELESLKMQYDDLNMNSHELEDSKEEDNQLIVLPFNMIISTSIRLSLKIQNRIENSFGVCWFVYLLCILVI</sequence>
<keyword evidence="3" id="KW-1185">Reference proteome</keyword>
<comment type="caution">
    <text evidence="2">The sequence shown here is derived from an EMBL/GenBank/DDBJ whole genome shotgun (WGS) entry which is preliminary data.</text>
</comment>
<feature type="coiled-coil region" evidence="1">
    <location>
        <begin position="14"/>
        <end position="51"/>
    </location>
</feature>
<accession>A0AAE1S5F1</accession>
<evidence type="ECO:0000313" key="2">
    <source>
        <dbReference type="EMBL" id="KAK4363855.1"/>
    </source>
</evidence>
<gene>
    <name evidence="2" type="ORF">RND71_015213</name>
</gene>
<proteinExistence type="predicted"/>
<evidence type="ECO:0000256" key="1">
    <source>
        <dbReference type="SAM" id="Coils"/>
    </source>
</evidence>
<dbReference type="EMBL" id="JAVYJV010000008">
    <property type="protein sequence ID" value="KAK4363855.1"/>
    <property type="molecule type" value="Genomic_DNA"/>
</dbReference>
<dbReference type="AlphaFoldDB" id="A0AAE1S5F1"/>
<dbReference type="Proteomes" id="UP001291623">
    <property type="component" value="Unassembled WGS sequence"/>
</dbReference>
<protein>
    <submittedName>
        <fullName evidence="2">Uncharacterized protein</fullName>
    </submittedName>
</protein>
<keyword evidence="1" id="KW-0175">Coiled coil</keyword>
<organism evidence="2 3">
    <name type="scientific">Anisodus tanguticus</name>
    <dbReference type="NCBI Taxonomy" id="243964"/>
    <lineage>
        <taxon>Eukaryota</taxon>
        <taxon>Viridiplantae</taxon>
        <taxon>Streptophyta</taxon>
        <taxon>Embryophyta</taxon>
        <taxon>Tracheophyta</taxon>
        <taxon>Spermatophyta</taxon>
        <taxon>Magnoliopsida</taxon>
        <taxon>eudicotyledons</taxon>
        <taxon>Gunneridae</taxon>
        <taxon>Pentapetalae</taxon>
        <taxon>asterids</taxon>
        <taxon>lamiids</taxon>
        <taxon>Solanales</taxon>
        <taxon>Solanaceae</taxon>
        <taxon>Solanoideae</taxon>
        <taxon>Hyoscyameae</taxon>
        <taxon>Anisodus</taxon>
    </lineage>
</organism>
<name>A0AAE1S5F1_9SOLA</name>
<reference evidence="2" key="1">
    <citation type="submission" date="2023-12" db="EMBL/GenBank/DDBJ databases">
        <title>Genome assembly of Anisodus tanguticus.</title>
        <authorList>
            <person name="Wang Y.-J."/>
        </authorList>
    </citation>
    <scope>NUCLEOTIDE SEQUENCE</scope>
    <source>
        <strain evidence="2">KB-2021</strain>
        <tissue evidence="2">Leaf</tissue>
    </source>
</reference>